<evidence type="ECO:0000256" key="1">
    <source>
        <dbReference type="ARBA" id="ARBA00001913"/>
    </source>
</evidence>
<dbReference type="InterPro" id="IPR012939">
    <property type="entry name" value="Glyco_hydro_92"/>
</dbReference>
<sequence>MKKFILLLISGSVYALLATGCKEVGESNNRYVNKWIGTASEGRVAPVASVPFGMMQIGADTRPYGAGYHYQDPTVLGFSHLHKSGGGCADFLDILFMPLPLNHPKGENELYSKQYQAALSHQEEKAEPGYYSVNLYAGQLMVELTASRRCGLQRYRYDTGGEIPVVVDLKYGSESACTIQTEHDVDTVYASAFEWVDSCTICGYRFSNGWTPRQQVYFYSKFSSPIKACVLYVDDQRIKEVSSAEGRNVKALLTFENERSELEVRTALSSVSMEGAAANLQSEIEGKTFEEVRLSASESWSRTLGQIEIETDDPKKKELFYTSLHNVMLYPFLLSDVDNRFRGPDWQVHQTDGFDYYGGVIGFWDTFRAACPLLAMLNPDVAKDYVKTLLEHYKYAGQLPIWTLWGIENYQMTGIHSLPVIANAYLNGIRGFDTRLALEAMVASAMKDTCGYSMGYFVGLENYKKYGYVPCDMEMESVARTLEYAFDDYALARFAEAIGAHKEAGYFANRSLNYRNVIDSGTLLARGRLADGGWRTPFDPLASSHRRDDYCEGNGWQWTFFVPHDVEGLATLLGGKKALEARLDSLFTMSSELRGENISGDISGLIGQYAHGNEPGHHTIYMYNRVGRPDKTQKYVNRVLTTLYDNTPEGICGNEDTGQMSAWYVFSSLGFYPMDPASGQYELGAPLFEKATIKLSSGKEFVIKATRLSEKNMYVDKVFLNGQRLNRTYITFEEVLKGGELLFEMKEEGEKV</sequence>
<gene>
    <name evidence="7" type="ORF">GGQ57_000638</name>
</gene>
<organism evidence="7 8">
    <name type="scientific">Parabacteroides faecis</name>
    <dbReference type="NCBI Taxonomy" id="1217282"/>
    <lineage>
        <taxon>Bacteria</taxon>
        <taxon>Pseudomonadati</taxon>
        <taxon>Bacteroidota</taxon>
        <taxon>Bacteroidia</taxon>
        <taxon>Bacteroidales</taxon>
        <taxon>Tannerellaceae</taxon>
        <taxon>Parabacteroides</taxon>
    </lineage>
</organism>
<keyword evidence="3" id="KW-0106">Calcium</keyword>
<evidence type="ECO:0000256" key="3">
    <source>
        <dbReference type="ARBA" id="ARBA00022837"/>
    </source>
</evidence>
<dbReference type="RefSeq" id="WP_229800983.1">
    <property type="nucleotide sequence ID" value="NZ_BMPB01000004.1"/>
</dbReference>
<dbReference type="PANTHER" id="PTHR12143">
    <property type="entry name" value="PEPTIDE N-GLYCANASE PNGASE -RELATED"/>
    <property type="match status" value="1"/>
</dbReference>
<name>A0ABR6KHB7_9BACT</name>
<dbReference type="InterPro" id="IPR014718">
    <property type="entry name" value="GH-type_carb-bd"/>
</dbReference>
<dbReference type="InterPro" id="IPR005887">
    <property type="entry name" value="GH92_a_mannosidase_put"/>
</dbReference>
<evidence type="ECO:0000259" key="6">
    <source>
        <dbReference type="Pfam" id="PF17678"/>
    </source>
</evidence>
<evidence type="ECO:0000313" key="7">
    <source>
        <dbReference type="EMBL" id="MBB4620764.1"/>
    </source>
</evidence>
<dbReference type="Gene3D" id="2.70.98.10">
    <property type="match status" value="1"/>
</dbReference>
<accession>A0ABR6KHB7</accession>
<keyword evidence="4" id="KW-0732">Signal</keyword>
<comment type="caution">
    <text evidence="7">The sequence shown here is derived from an EMBL/GenBank/DDBJ whole genome shotgun (WGS) entry which is preliminary data.</text>
</comment>
<dbReference type="Pfam" id="PF17678">
    <property type="entry name" value="Glyco_hydro_92N"/>
    <property type="match status" value="1"/>
</dbReference>
<dbReference type="EMBL" id="JACHOC010000001">
    <property type="protein sequence ID" value="MBB4620764.1"/>
    <property type="molecule type" value="Genomic_DNA"/>
</dbReference>
<dbReference type="PROSITE" id="PS51257">
    <property type="entry name" value="PROKAR_LIPOPROTEIN"/>
    <property type="match status" value="1"/>
</dbReference>
<dbReference type="Gene3D" id="3.30.2080.10">
    <property type="entry name" value="GH92 mannosidase domain"/>
    <property type="match status" value="1"/>
</dbReference>
<feature type="signal peptide" evidence="4">
    <location>
        <begin position="1"/>
        <end position="15"/>
    </location>
</feature>
<dbReference type="NCBIfam" id="TIGR01180">
    <property type="entry name" value="aman2_put"/>
    <property type="match status" value="1"/>
</dbReference>
<dbReference type="Gene3D" id="1.20.1050.60">
    <property type="entry name" value="alpha-1,2-mannosidase"/>
    <property type="match status" value="1"/>
</dbReference>
<evidence type="ECO:0000313" key="8">
    <source>
        <dbReference type="Proteomes" id="UP000533637"/>
    </source>
</evidence>
<comment type="subunit">
    <text evidence="2">Monomer.</text>
</comment>
<dbReference type="SUPFAM" id="SSF48208">
    <property type="entry name" value="Six-hairpin glycosidases"/>
    <property type="match status" value="1"/>
</dbReference>
<dbReference type="InterPro" id="IPR041371">
    <property type="entry name" value="GH92_N"/>
</dbReference>
<protein>
    <submittedName>
        <fullName evidence="7">Alpha-1,2-mannosidase</fullName>
    </submittedName>
</protein>
<proteinExistence type="predicted"/>
<dbReference type="Proteomes" id="UP000533637">
    <property type="component" value="Unassembled WGS sequence"/>
</dbReference>
<reference evidence="7 8" key="1">
    <citation type="submission" date="2020-08" db="EMBL/GenBank/DDBJ databases">
        <title>Genomic Encyclopedia of Type Strains, Phase IV (KMG-IV): sequencing the most valuable type-strain genomes for metagenomic binning, comparative biology and taxonomic classification.</title>
        <authorList>
            <person name="Goeker M."/>
        </authorList>
    </citation>
    <scope>NUCLEOTIDE SEQUENCE [LARGE SCALE GENOMIC DNA]</scope>
    <source>
        <strain evidence="7 8">DSM 102983</strain>
    </source>
</reference>
<dbReference type="Gene3D" id="1.20.1610.10">
    <property type="entry name" value="alpha-1,2-mannosidases domains"/>
    <property type="match status" value="1"/>
</dbReference>
<evidence type="ECO:0000256" key="2">
    <source>
        <dbReference type="ARBA" id="ARBA00011245"/>
    </source>
</evidence>
<keyword evidence="8" id="KW-1185">Reference proteome</keyword>
<feature type="chain" id="PRO_5046659056" evidence="4">
    <location>
        <begin position="16"/>
        <end position="752"/>
    </location>
</feature>
<feature type="domain" description="Glycosyl hydrolase family 92 N-terminal" evidence="6">
    <location>
        <begin position="31"/>
        <end position="269"/>
    </location>
</feature>
<comment type="cofactor">
    <cofactor evidence="1">
        <name>Ca(2+)</name>
        <dbReference type="ChEBI" id="CHEBI:29108"/>
    </cofactor>
</comment>
<dbReference type="Pfam" id="PF07971">
    <property type="entry name" value="Glyco_hydro_92"/>
    <property type="match status" value="1"/>
</dbReference>
<evidence type="ECO:0000259" key="5">
    <source>
        <dbReference type="Pfam" id="PF07971"/>
    </source>
</evidence>
<feature type="domain" description="Glycosyl hydrolase family 92" evidence="5">
    <location>
        <begin position="276"/>
        <end position="746"/>
    </location>
</feature>
<dbReference type="PANTHER" id="PTHR12143:SF39">
    <property type="entry name" value="SECRETED PROTEIN"/>
    <property type="match status" value="1"/>
</dbReference>
<dbReference type="InterPro" id="IPR008928">
    <property type="entry name" value="6-hairpin_glycosidase_sf"/>
</dbReference>
<evidence type="ECO:0000256" key="4">
    <source>
        <dbReference type="SAM" id="SignalP"/>
    </source>
</evidence>
<dbReference type="InterPro" id="IPR050883">
    <property type="entry name" value="PNGase"/>
</dbReference>